<proteinExistence type="predicted"/>
<name>A0A8J8NJM2_HALGN</name>
<dbReference type="FunFam" id="3.10.20.90:FF:000202">
    <property type="entry name" value="Small ubiquitin-related modifier I"/>
    <property type="match status" value="1"/>
</dbReference>
<dbReference type="InterPro" id="IPR029071">
    <property type="entry name" value="Ubiquitin-like_domsf"/>
</dbReference>
<reference evidence="2" key="1">
    <citation type="submission" date="2019-06" db="EMBL/GenBank/DDBJ databases">
        <authorList>
            <person name="Zheng W."/>
        </authorList>
    </citation>
    <scope>NUCLEOTIDE SEQUENCE</scope>
    <source>
        <strain evidence="2">QDHG01</strain>
    </source>
</reference>
<dbReference type="InterPro" id="IPR022617">
    <property type="entry name" value="Rad60/SUMO-like_dom"/>
</dbReference>
<dbReference type="PANTHER" id="PTHR10562">
    <property type="entry name" value="SMALL UBIQUITIN-RELATED MODIFIER"/>
    <property type="match status" value="1"/>
</dbReference>
<dbReference type="EMBL" id="RRYP01014504">
    <property type="protein sequence ID" value="TNV75943.1"/>
    <property type="molecule type" value="Genomic_DNA"/>
</dbReference>
<dbReference type="Pfam" id="PF11976">
    <property type="entry name" value="Rad60-SLD"/>
    <property type="match status" value="1"/>
</dbReference>
<dbReference type="SMART" id="SM00213">
    <property type="entry name" value="UBQ"/>
    <property type="match status" value="1"/>
</dbReference>
<dbReference type="Proteomes" id="UP000785679">
    <property type="component" value="Unassembled WGS sequence"/>
</dbReference>
<dbReference type="InterPro" id="IPR000626">
    <property type="entry name" value="Ubiquitin-like_dom"/>
</dbReference>
<feature type="domain" description="Ubiquitin-like" evidence="1">
    <location>
        <begin position="14"/>
        <end position="91"/>
    </location>
</feature>
<dbReference type="SUPFAM" id="SSF54236">
    <property type="entry name" value="Ubiquitin-like"/>
    <property type="match status" value="1"/>
</dbReference>
<dbReference type="Gene3D" id="3.10.20.90">
    <property type="entry name" value="Phosphatidylinositol 3-kinase Catalytic Subunit, Chain A, domain 1"/>
    <property type="match status" value="1"/>
</dbReference>
<comment type="caution">
    <text evidence="2">The sequence shown here is derived from an EMBL/GenBank/DDBJ whole genome shotgun (WGS) entry which is preliminary data.</text>
</comment>
<evidence type="ECO:0000313" key="2">
    <source>
        <dbReference type="EMBL" id="TNV75943.1"/>
    </source>
</evidence>
<dbReference type="AlphaFoldDB" id="A0A8J8NJM2"/>
<dbReference type="PROSITE" id="PS50053">
    <property type="entry name" value="UBIQUITIN_2"/>
    <property type="match status" value="1"/>
</dbReference>
<protein>
    <recommendedName>
        <fullName evidence="1">Ubiquitin-like domain-containing protein</fullName>
    </recommendedName>
</protein>
<gene>
    <name evidence="2" type="ORF">FGO68_gene11286</name>
</gene>
<sequence>MTTAPATGAAADAQHINIKVKAQDGTEIFFKIKRTTQLKKLMDAYCTRQGLSANQCRFIFDGERLKDDDTPDKLEMENGDEIDVMVEQTGGYGFNLSHFHSAKV</sequence>
<organism evidence="2 3">
    <name type="scientific">Halteria grandinella</name>
    <dbReference type="NCBI Taxonomy" id="5974"/>
    <lineage>
        <taxon>Eukaryota</taxon>
        <taxon>Sar</taxon>
        <taxon>Alveolata</taxon>
        <taxon>Ciliophora</taxon>
        <taxon>Intramacronucleata</taxon>
        <taxon>Spirotrichea</taxon>
        <taxon>Stichotrichia</taxon>
        <taxon>Sporadotrichida</taxon>
        <taxon>Halteriidae</taxon>
        <taxon>Halteria</taxon>
    </lineage>
</organism>
<dbReference type="CDD" id="cd16116">
    <property type="entry name" value="Ubl_Smt3_like"/>
    <property type="match status" value="1"/>
</dbReference>
<dbReference type="OrthoDB" id="442921at2759"/>
<evidence type="ECO:0000259" key="1">
    <source>
        <dbReference type="PROSITE" id="PS50053"/>
    </source>
</evidence>
<keyword evidence="3" id="KW-1185">Reference proteome</keyword>
<accession>A0A8J8NJM2</accession>
<evidence type="ECO:0000313" key="3">
    <source>
        <dbReference type="Proteomes" id="UP000785679"/>
    </source>
</evidence>